<evidence type="ECO:0000313" key="3">
    <source>
        <dbReference type="Proteomes" id="UP000005926"/>
    </source>
</evidence>
<evidence type="ECO:0000313" key="2">
    <source>
        <dbReference type="EMBL" id="EEW36486.1"/>
    </source>
</evidence>
<dbReference type="Pfam" id="PF15597">
    <property type="entry name" value="Imm59"/>
    <property type="match status" value="1"/>
</dbReference>
<keyword evidence="3" id="KW-1185">Reference proteome</keyword>
<evidence type="ECO:0000256" key="1">
    <source>
        <dbReference type="SAM" id="Coils"/>
    </source>
</evidence>
<dbReference type="eggNOG" id="ENOG5033X0A">
    <property type="taxonomic scope" value="Bacteria"/>
</dbReference>
<reference evidence="2 3" key="1">
    <citation type="submission" date="2009-08" db="EMBL/GenBank/DDBJ databases">
        <authorList>
            <person name="Muzny D."/>
            <person name="Qin X."/>
            <person name="Deng J."/>
            <person name="Jiang H."/>
            <person name="Liu Y."/>
            <person name="Qu J."/>
            <person name="Song X.-Z."/>
            <person name="Zhang L."/>
            <person name="Thornton R."/>
            <person name="Coyle M."/>
            <person name="Francisco L."/>
            <person name="Jackson L."/>
            <person name="Javaid M."/>
            <person name="Korchina V."/>
            <person name="Kovar C."/>
            <person name="Mata R."/>
            <person name="Mathew T."/>
            <person name="Ngo R."/>
            <person name="Nguyen L."/>
            <person name="Nguyen N."/>
            <person name="Okwuonu G."/>
            <person name="Ongeri F."/>
            <person name="Pham C."/>
            <person name="Simmons D."/>
            <person name="Wilczek-Boney K."/>
            <person name="Hale W."/>
            <person name="Jakkamsetti A."/>
            <person name="Pham P."/>
            <person name="Ruth R."/>
            <person name="San Lucas F."/>
            <person name="Warren J."/>
            <person name="Zhang J."/>
            <person name="Zhao Z."/>
            <person name="Zhou C."/>
            <person name="Zhu D."/>
            <person name="Lee S."/>
            <person name="Bess C."/>
            <person name="Blankenburg K."/>
            <person name="Forbes L."/>
            <person name="Fu Q."/>
            <person name="Gubbala S."/>
            <person name="Hirani K."/>
            <person name="Jayaseelan J.C."/>
            <person name="Lara F."/>
            <person name="Munidasa M."/>
            <person name="Palculict T."/>
            <person name="Patil S."/>
            <person name="Pu L.-L."/>
            <person name="Saada N."/>
            <person name="Tang L."/>
            <person name="Weissenberger G."/>
            <person name="Zhu Y."/>
            <person name="Hemphill L."/>
            <person name="Shang Y."/>
            <person name="Youmans B."/>
            <person name="Ayvaz T."/>
            <person name="Ross M."/>
            <person name="Santibanez J."/>
            <person name="Aqrawi P."/>
            <person name="Gross S."/>
            <person name="Joshi V."/>
            <person name="Fowler G."/>
            <person name="Nazareth L."/>
            <person name="Reid J."/>
            <person name="Worley K."/>
            <person name="Petrosino J."/>
            <person name="Highlander S."/>
            <person name="Gibbs R."/>
        </authorList>
    </citation>
    <scope>NUCLEOTIDE SEQUENCE [LARGE SCALE GENOMIC DNA]</scope>
    <source>
        <strain evidence="2 3">ATCC 49175</strain>
    </source>
</reference>
<dbReference type="STRING" id="638301.HMPREF0444_1834"/>
<dbReference type="AlphaFoldDB" id="C8NIT9"/>
<dbReference type="HOGENOM" id="CLU_1123305_0_0_9"/>
<comment type="caution">
    <text evidence="2">The sequence shown here is derived from an EMBL/GenBank/DDBJ whole genome shotgun (WGS) entry which is preliminary data.</text>
</comment>
<organism evidence="2 3">
    <name type="scientific">Granulicatella adiacens ATCC 49175</name>
    <dbReference type="NCBI Taxonomy" id="638301"/>
    <lineage>
        <taxon>Bacteria</taxon>
        <taxon>Bacillati</taxon>
        <taxon>Bacillota</taxon>
        <taxon>Bacilli</taxon>
        <taxon>Lactobacillales</taxon>
        <taxon>Carnobacteriaceae</taxon>
        <taxon>Granulicatella</taxon>
    </lineage>
</organism>
<keyword evidence="1" id="KW-0175">Coiled coil</keyword>
<gene>
    <name evidence="2" type="ORF">HMPREF0444_1834</name>
</gene>
<dbReference type="Proteomes" id="UP000005926">
    <property type="component" value="Unassembled WGS sequence"/>
</dbReference>
<evidence type="ECO:0008006" key="4">
    <source>
        <dbReference type="Google" id="ProtNLM"/>
    </source>
</evidence>
<name>C8NIT9_9LACT</name>
<dbReference type="EMBL" id="ACKZ01000029">
    <property type="protein sequence ID" value="EEW36486.1"/>
    <property type="molecule type" value="Genomic_DNA"/>
</dbReference>
<dbReference type="InterPro" id="IPR028954">
    <property type="entry name" value="Imm59"/>
</dbReference>
<protein>
    <recommendedName>
        <fullName evidence="4">Immunity protein 63 domain-containing protein</fullName>
    </recommendedName>
</protein>
<proteinExistence type="predicted"/>
<feature type="coiled-coil region" evidence="1">
    <location>
        <begin position="106"/>
        <end position="140"/>
    </location>
</feature>
<sequence length="247" mass="29740">MIDIENMKYIVEQEINKRHFESLHYVLFDENKRLPWAFHLFYRDGKFMINGRDDRSYVMGNTIEFTSFEDAKIAFLEKLEHFIKSNQFRVKIGKTPDYSSPLWDEKEDHQKMRDETEVKIMQLKQELMELLLKIGETNLNQSDLFTEEKPSLFLPEGRTIYLEGDYYYIVGVERGKINSEIKFDNKEDILYYLLQSYVTRIASKNAWTNANGDFDRYNTLFQEEQIRLFSIINPKYGERRRKEIDII</sequence>
<accession>C8NIT9</accession>